<evidence type="ECO:0000256" key="9">
    <source>
        <dbReference type="RuleBase" id="RU003800"/>
    </source>
</evidence>
<dbReference type="PIRSF" id="PIRSF015589">
    <property type="entry name" value="PP_kinase"/>
    <property type="match status" value="1"/>
</dbReference>
<dbReference type="Pfam" id="PF13090">
    <property type="entry name" value="PP_kinase_C"/>
    <property type="match status" value="1"/>
</dbReference>
<name>A0A6B2M0U1_9BACT</name>
<dbReference type="PANTHER" id="PTHR30218">
    <property type="entry name" value="POLYPHOSPHATE KINASE"/>
    <property type="match status" value="1"/>
</dbReference>
<dbReference type="NCBIfam" id="TIGR03705">
    <property type="entry name" value="poly_P_kin"/>
    <property type="match status" value="1"/>
</dbReference>
<dbReference type="NCBIfam" id="NF003921">
    <property type="entry name" value="PRK05443.2-2"/>
    <property type="match status" value="1"/>
</dbReference>
<dbReference type="GO" id="GO:0006799">
    <property type="term" value="P:polyphosphate biosynthetic process"/>
    <property type="evidence" value="ECO:0007669"/>
    <property type="project" value="UniProtKB-UniRule"/>
</dbReference>
<feature type="binding site" evidence="8">
    <location>
        <position position="388"/>
    </location>
    <ligand>
        <name>Mg(2+)</name>
        <dbReference type="ChEBI" id="CHEBI:18420"/>
    </ligand>
</feature>
<feature type="active site" description="Phosphohistidine intermediate" evidence="8">
    <location>
        <position position="448"/>
    </location>
</feature>
<proteinExistence type="inferred from homology"/>
<feature type="domain" description="Polyphosphate kinase N-terminal" evidence="11">
    <location>
        <begin position="21"/>
        <end position="125"/>
    </location>
</feature>
<dbReference type="InterPro" id="IPR041108">
    <property type="entry name" value="PP_kinase_C_1"/>
</dbReference>
<keyword evidence="1 8" id="KW-0597">Phosphoprotein</keyword>
<dbReference type="EC" id="2.7.4.1" evidence="8 9"/>
<comment type="caution">
    <text evidence="14">The sequence shown here is derived from an EMBL/GenBank/DDBJ whole genome shotgun (WGS) entry which is preliminary data.</text>
</comment>
<keyword evidence="7 8" id="KW-0460">Magnesium</keyword>
<keyword evidence="15" id="KW-1185">Reference proteome</keyword>
<dbReference type="Proteomes" id="UP000478417">
    <property type="component" value="Unassembled WGS sequence"/>
</dbReference>
<dbReference type="NCBIfam" id="NF003918">
    <property type="entry name" value="PRK05443.1-2"/>
    <property type="match status" value="1"/>
</dbReference>
<feature type="binding site" evidence="8">
    <location>
        <position position="418"/>
    </location>
    <ligand>
        <name>Mg(2+)</name>
        <dbReference type="ChEBI" id="CHEBI:18420"/>
    </ligand>
</feature>
<evidence type="ECO:0000256" key="1">
    <source>
        <dbReference type="ARBA" id="ARBA00022553"/>
    </source>
</evidence>
<feature type="binding site" evidence="8">
    <location>
        <position position="605"/>
    </location>
    <ligand>
        <name>ATP</name>
        <dbReference type="ChEBI" id="CHEBI:30616"/>
    </ligand>
</feature>
<dbReference type="CDD" id="cd09165">
    <property type="entry name" value="PLDc_PaPPK1_C1_like"/>
    <property type="match status" value="1"/>
</dbReference>
<comment type="PTM">
    <text evidence="8 9">An intermediate of this reaction is the autophosphorylated ppk in which a phosphate is covalently linked to a histidine residue through a N-P bond.</text>
</comment>
<evidence type="ECO:0000256" key="5">
    <source>
        <dbReference type="ARBA" id="ARBA00022777"/>
    </source>
</evidence>
<keyword evidence="3 8" id="KW-0479">Metal-binding</keyword>
<dbReference type="SUPFAM" id="SSF56024">
    <property type="entry name" value="Phospholipase D/nuclease"/>
    <property type="match status" value="2"/>
</dbReference>
<dbReference type="Pfam" id="PF17941">
    <property type="entry name" value="PP_kinase_C_1"/>
    <property type="match status" value="1"/>
</dbReference>
<dbReference type="InterPro" id="IPR003414">
    <property type="entry name" value="PP_kinase"/>
</dbReference>
<feature type="domain" description="Polyphosphate kinase middle" evidence="10">
    <location>
        <begin position="137"/>
        <end position="316"/>
    </location>
</feature>
<evidence type="ECO:0000259" key="13">
    <source>
        <dbReference type="Pfam" id="PF17941"/>
    </source>
</evidence>
<comment type="cofactor">
    <cofactor evidence="8">
        <name>Mg(2+)</name>
        <dbReference type="ChEBI" id="CHEBI:18420"/>
    </cofactor>
</comment>
<evidence type="ECO:0000259" key="11">
    <source>
        <dbReference type="Pfam" id="PF13089"/>
    </source>
</evidence>
<dbReference type="Gene3D" id="3.30.870.10">
    <property type="entry name" value="Endonuclease Chain A"/>
    <property type="match status" value="2"/>
</dbReference>
<evidence type="ECO:0000256" key="8">
    <source>
        <dbReference type="HAMAP-Rule" id="MF_00347"/>
    </source>
</evidence>
<evidence type="ECO:0000256" key="2">
    <source>
        <dbReference type="ARBA" id="ARBA00022679"/>
    </source>
</evidence>
<feature type="binding site" evidence="8">
    <location>
        <position position="59"/>
    </location>
    <ligand>
        <name>ATP</name>
        <dbReference type="ChEBI" id="CHEBI:30616"/>
    </ligand>
</feature>
<evidence type="ECO:0000259" key="12">
    <source>
        <dbReference type="Pfam" id="PF13090"/>
    </source>
</evidence>
<dbReference type="InterPro" id="IPR036830">
    <property type="entry name" value="PP_kinase_middle_dom_sf"/>
</dbReference>
<feature type="domain" description="Polyphosphate kinase C-terminal" evidence="13">
    <location>
        <begin position="345"/>
        <end position="508"/>
    </location>
</feature>
<dbReference type="AlphaFoldDB" id="A0A6B2M0U1"/>
<dbReference type="Pfam" id="PF02503">
    <property type="entry name" value="PP_kinase"/>
    <property type="match status" value="1"/>
</dbReference>
<dbReference type="Pfam" id="PF13089">
    <property type="entry name" value="PP_kinase_N"/>
    <property type="match status" value="1"/>
</dbReference>
<dbReference type="GO" id="GO:0005524">
    <property type="term" value="F:ATP binding"/>
    <property type="evidence" value="ECO:0007669"/>
    <property type="project" value="UniProtKB-KW"/>
</dbReference>
<dbReference type="GO" id="GO:0046872">
    <property type="term" value="F:metal ion binding"/>
    <property type="evidence" value="ECO:0007669"/>
    <property type="project" value="UniProtKB-KW"/>
</dbReference>
<comment type="function">
    <text evidence="8 9">Catalyzes the reversible transfer of the terminal phosphate of ATP to form a long-chain polyphosphate (polyP).</text>
</comment>
<reference evidence="14 15" key="1">
    <citation type="submission" date="2020-02" db="EMBL/GenBank/DDBJ databases">
        <title>Albibacoteraceae fam. nov., the first described family within the subdivision 4 Verrucomicrobia.</title>
        <authorList>
            <person name="Xi F."/>
        </authorList>
    </citation>
    <scope>NUCLEOTIDE SEQUENCE [LARGE SCALE GENOMIC DNA]</scope>
    <source>
        <strain evidence="14 15">CK1056</strain>
    </source>
</reference>
<dbReference type="EMBL" id="JAAGNX010000002">
    <property type="protein sequence ID" value="NDV61976.1"/>
    <property type="molecule type" value="Genomic_DNA"/>
</dbReference>
<evidence type="ECO:0000256" key="3">
    <source>
        <dbReference type="ARBA" id="ARBA00022723"/>
    </source>
</evidence>
<dbReference type="GO" id="GO:0008976">
    <property type="term" value="F:polyphosphate kinase activity"/>
    <property type="evidence" value="ECO:0007669"/>
    <property type="project" value="UniProtKB-UniRule"/>
</dbReference>
<dbReference type="CDD" id="cd09168">
    <property type="entry name" value="PLDc_PaPPK1_C2_like"/>
    <property type="match status" value="1"/>
</dbReference>
<keyword evidence="5 8" id="KW-0418">Kinase</keyword>
<dbReference type="Gene3D" id="1.20.58.310">
    <property type="entry name" value="Polyphosphate kinase N-terminal domain"/>
    <property type="match status" value="1"/>
</dbReference>
<protein>
    <recommendedName>
        <fullName evidence="8 9">Polyphosphate kinase</fullName>
        <ecNumber evidence="8 9">2.7.4.1</ecNumber>
    </recommendedName>
    <alternativeName>
        <fullName evidence="8">ATP-polyphosphate phosphotransferase</fullName>
    </alternativeName>
    <alternativeName>
        <fullName evidence="8">Polyphosphoric acid kinase</fullName>
    </alternativeName>
</protein>
<evidence type="ECO:0000256" key="4">
    <source>
        <dbReference type="ARBA" id="ARBA00022741"/>
    </source>
</evidence>
<evidence type="ECO:0000313" key="14">
    <source>
        <dbReference type="EMBL" id="NDV61976.1"/>
    </source>
</evidence>
<dbReference type="GO" id="GO:0009358">
    <property type="term" value="C:polyphosphate kinase complex"/>
    <property type="evidence" value="ECO:0007669"/>
    <property type="project" value="InterPro"/>
</dbReference>
<dbReference type="PANTHER" id="PTHR30218:SF0">
    <property type="entry name" value="POLYPHOSPHATE KINASE"/>
    <property type="match status" value="1"/>
</dbReference>
<comment type="catalytic activity">
    <reaction evidence="8 9">
        <text>[phosphate](n) + ATP = [phosphate](n+1) + ADP</text>
        <dbReference type="Rhea" id="RHEA:19573"/>
        <dbReference type="Rhea" id="RHEA-COMP:9859"/>
        <dbReference type="Rhea" id="RHEA-COMP:14280"/>
        <dbReference type="ChEBI" id="CHEBI:16838"/>
        <dbReference type="ChEBI" id="CHEBI:30616"/>
        <dbReference type="ChEBI" id="CHEBI:456216"/>
        <dbReference type="EC" id="2.7.4.1"/>
    </reaction>
</comment>
<dbReference type="SUPFAM" id="SSF143724">
    <property type="entry name" value="PHP14-like"/>
    <property type="match status" value="1"/>
</dbReference>
<dbReference type="InterPro" id="IPR025200">
    <property type="entry name" value="PPK_C_dom2"/>
</dbReference>
<evidence type="ECO:0000259" key="10">
    <source>
        <dbReference type="Pfam" id="PF02503"/>
    </source>
</evidence>
<dbReference type="InterPro" id="IPR036832">
    <property type="entry name" value="PPK_N_dom_sf"/>
</dbReference>
<organism evidence="14 15">
    <name type="scientific">Oceanipulchritudo coccoides</name>
    <dbReference type="NCBI Taxonomy" id="2706888"/>
    <lineage>
        <taxon>Bacteria</taxon>
        <taxon>Pseudomonadati</taxon>
        <taxon>Verrucomicrobiota</taxon>
        <taxon>Opitutia</taxon>
        <taxon>Puniceicoccales</taxon>
        <taxon>Oceanipulchritudinaceae</taxon>
        <taxon>Oceanipulchritudo</taxon>
    </lineage>
</organism>
<evidence type="ECO:0000313" key="15">
    <source>
        <dbReference type="Proteomes" id="UP000478417"/>
    </source>
</evidence>
<dbReference type="HAMAP" id="MF_00347">
    <property type="entry name" value="Polyphosphate_kinase"/>
    <property type="match status" value="1"/>
</dbReference>
<evidence type="ECO:0000256" key="6">
    <source>
        <dbReference type="ARBA" id="ARBA00022840"/>
    </source>
</evidence>
<evidence type="ECO:0000256" key="7">
    <source>
        <dbReference type="ARBA" id="ARBA00022842"/>
    </source>
</evidence>
<dbReference type="SUPFAM" id="SSF140356">
    <property type="entry name" value="PPK N-terminal domain-like"/>
    <property type="match status" value="1"/>
</dbReference>
<dbReference type="InterPro" id="IPR025198">
    <property type="entry name" value="PPK_N_dom"/>
</dbReference>
<feature type="binding site" evidence="8">
    <location>
        <position position="481"/>
    </location>
    <ligand>
        <name>ATP</name>
        <dbReference type="ChEBI" id="CHEBI:30616"/>
    </ligand>
</feature>
<keyword evidence="4 8" id="KW-0547">Nucleotide-binding</keyword>
<dbReference type="Gene3D" id="3.30.1840.10">
    <property type="entry name" value="Polyphosphate kinase middle domain"/>
    <property type="match status" value="1"/>
</dbReference>
<dbReference type="NCBIfam" id="NF003917">
    <property type="entry name" value="PRK05443.1-1"/>
    <property type="match status" value="1"/>
</dbReference>
<feature type="binding site" evidence="8">
    <location>
        <position position="577"/>
    </location>
    <ligand>
        <name>ATP</name>
        <dbReference type="ChEBI" id="CHEBI:30616"/>
    </ligand>
</feature>
<dbReference type="InterPro" id="IPR024953">
    <property type="entry name" value="PP_kinase_middle"/>
</dbReference>
<keyword evidence="6 8" id="KW-0067">ATP-binding</keyword>
<gene>
    <name evidence="14" type="primary">ppk1</name>
    <name evidence="8" type="synonym">ppk</name>
    <name evidence="14" type="ORF">G0Q06_05895</name>
</gene>
<dbReference type="FunFam" id="3.30.870.10:FF:000001">
    <property type="entry name" value="Polyphosphate kinase"/>
    <property type="match status" value="1"/>
</dbReference>
<sequence length="716" mass="82954">MPHYIRFMPQKKRTQKNKAAYFNRELSWLAFNRRVLEQAEDARNPLLERLKYLSFVSSNLDEFFEIRVAGLIQQVESGLTKSGMDGLGPKEQLRRVHSVVASLVQEQYKCWHEQIVPDLTDNGIPFKSRQQLNRRELKWLREYFEDQVLPVLTPLAIDPAHPFPQFGNKSLNILLWLDDPDTPATERMMAFIPVPRILPRVVRIPGTKRVPDCYIFLSDVLKIFAKKLFHGYKVMSVHAFRITRNSDLYIDEEEVENLLQTIEEELYNLRKGSAVRLEIESDVPEDLLSELLQSIRLGRQHVFRINGPINLLRLMSVYDMIERPELKFPAFHAHAPPVFRQHRFVYDAIKQQDLLLHHPYDSFDPVVEFTRQAATDPNVLAIKITLYRTSSDSPIVKSLMEAAHNNKQVTVLIELKARFDEANNINWAKMMEDAGIHVVYGFVGLKTHCKCCLIVRREGDTLRRYAHLGTGNYHTKTARLYTDLSFFTCRDSITDEVAEVFNTLTGFAKAPEFHHLLVAPYTLHRRMNDFIRREARNARKGLPARIIVKCNSLVDKETIDNLYEASKAGVEIDLIIRGICSLVPGLKGISENIRVRSILGRYLEHSRIFYFQNGHAEQPLIFAGSADWMARNFYRRIEVVFPVEQEDLRNYIIDTILGNCLNDTMTATRLYPNGSYRRIQPLKNEEPFCAQQFFIKEAKSMTRAAEIASEALEELE</sequence>
<comment type="similarity">
    <text evidence="8 9">Belongs to the polyphosphate kinase 1 (PPK1) family.</text>
</comment>
<keyword evidence="2 8" id="KW-0808">Transferase</keyword>
<accession>A0A6B2M0U1</accession>
<feature type="domain" description="Polyphosphate kinase C-terminal" evidence="12">
    <location>
        <begin position="516"/>
        <end position="691"/>
    </location>
</feature>